<feature type="region of interest" description="Disordered" evidence="19">
    <location>
        <begin position="125"/>
        <end position="144"/>
    </location>
</feature>
<feature type="domain" description="C2H2-type" evidence="20">
    <location>
        <begin position="750"/>
        <end position="777"/>
    </location>
</feature>
<evidence type="ECO:0000259" key="20">
    <source>
        <dbReference type="PROSITE" id="PS50157"/>
    </source>
</evidence>
<evidence type="ECO:0000256" key="14">
    <source>
        <dbReference type="ARBA" id="ARBA00038474"/>
    </source>
</evidence>
<dbReference type="PANTHER" id="PTHR23233">
    <property type="entry name" value="SAL-LIKE PROTEIN"/>
    <property type="match status" value="1"/>
</dbReference>
<feature type="region of interest" description="Disordered" evidence="19">
    <location>
        <begin position="608"/>
        <end position="669"/>
    </location>
</feature>
<keyword evidence="10" id="KW-0805">Transcription regulation</keyword>
<proteinExistence type="inferred from homology"/>
<feature type="compositionally biased region" description="Basic and acidic residues" evidence="19">
    <location>
        <begin position="35"/>
        <end position="44"/>
    </location>
</feature>
<dbReference type="FunFam" id="3.30.160.60:FF:000025">
    <property type="entry name" value="Spalt-like transcription factor 1"/>
    <property type="match status" value="1"/>
</dbReference>
<feature type="region of interest" description="Disordered" evidence="19">
    <location>
        <begin position="1"/>
        <end position="44"/>
    </location>
</feature>
<dbReference type="GO" id="GO:0008270">
    <property type="term" value="F:zinc ion binding"/>
    <property type="evidence" value="ECO:0007669"/>
    <property type="project" value="UniProtKB-KW"/>
</dbReference>
<keyword evidence="11" id="KW-0238">DNA-binding</keyword>
<dbReference type="FunFam" id="3.30.160.60:FF:000689">
    <property type="entry name" value="Spalt like transcription factor 1"/>
    <property type="match status" value="1"/>
</dbReference>
<feature type="domain" description="C2H2-type" evidence="20">
    <location>
        <begin position="312"/>
        <end position="339"/>
    </location>
</feature>
<evidence type="ECO:0000256" key="4">
    <source>
        <dbReference type="ARBA" id="ARBA00022553"/>
    </source>
</evidence>
<dbReference type="GO" id="GO:0007507">
    <property type="term" value="P:heart development"/>
    <property type="evidence" value="ECO:0007669"/>
    <property type="project" value="UniProtKB-ARBA"/>
</dbReference>
<dbReference type="Gene3D" id="3.30.160.60">
    <property type="entry name" value="Classic Zinc Finger"/>
    <property type="match status" value="8"/>
</dbReference>
<feature type="compositionally biased region" description="Polar residues" evidence="19">
    <location>
        <begin position="198"/>
        <end position="233"/>
    </location>
</feature>
<evidence type="ECO:0000256" key="12">
    <source>
        <dbReference type="ARBA" id="ARBA00023163"/>
    </source>
</evidence>
<evidence type="ECO:0000256" key="1">
    <source>
        <dbReference type="ARBA" id="ARBA00004123"/>
    </source>
</evidence>
<evidence type="ECO:0000256" key="8">
    <source>
        <dbReference type="ARBA" id="ARBA00022833"/>
    </source>
</evidence>
<dbReference type="AlphaFoldDB" id="A0A9D3T7A6"/>
<dbReference type="InterPro" id="IPR051565">
    <property type="entry name" value="Sal_C2H2-zinc-finger"/>
</dbReference>
<dbReference type="FunFam" id="3.30.160.60:FF:000079">
    <property type="entry name" value="Spalt-like transcription factor 3"/>
    <property type="match status" value="1"/>
</dbReference>
<evidence type="ECO:0000256" key="9">
    <source>
        <dbReference type="ARBA" id="ARBA00022843"/>
    </source>
</evidence>
<dbReference type="PANTHER" id="PTHR23233:SF51">
    <property type="entry name" value="SAL-LIKE PROTEIN 1"/>
    <property type="match status" value="1"/>
</dbReference>
<feature type="domain" description="C2H2-type" evidence="20">
    <location>
        <begin position="485"/>
        <end position="512"/>
    </location>
</feature>
<comment type="similarity">
    <text evidence="14">Belongs to the sal C2H2-type zinc-finger protein family.</text>
</comment>
<feature type="region of interest" description="Disordered" evidence="19">
    <location>
        <begin position="183"/>
        <end position="233"/>
    </location>
</feature>
<name>A0A9D3T7A6_MEGAT</name>
<dbReference type="Pfam" id="PF00096">
    <property type="entry name" value="zf-C2H2"/>
    <property type="match status" value="6"/>
</dbReference>
<evidence type="ECO:0000256" key="3">
    <source>
        <dbReference type="ARBA" id="ARBA00022499"/>
    </source>
</evidence>
<feature type="compositionally biased region" description="Polar residues" evidence="19">
    <location>
        <begin position="129"/>
        <end position="144"/>
    </location>
</feature>
<feature type="domain" description="C2H2-type" evidence="20">
    <location>
        <begin position="880"/>
        <end position="907"/>
    </location>
</feature>
<dbReference type="OrthoDB" id="8749569at2759"/>
<comment type="subunit">
    <text evidence="16">May associate with NuRD histone deacetylase complex (HDAC). Interacts with components of HDAC complex including HDAC1, HDAC2, RBBP4, RBPP7, MTA1 and MTA2. Interacts with CCNQ. Interacts with NSD2 (via PHD-type zinc fingers 1, 2 and 3).</text>
</comment>
<evidence type="ECO:0000256" key="18">
    <source>
        <dbReference type="PROSITE-ProRule" id="PRU00042"/>
    </source>
</evidence>
<keyword evidence="5" id="KW-0479">Metal-binding</keyword>
<dbReference type="GO" id="GO:0000122">
    <property type="term" value="P:negative regulation of transcription by RNA polymerase II"/>
    <property type="evidence" value="ECO:0007669"/>
    <property type="project" value="UniProtKB-ARBA"/>
</dbReference>
<keyword evidence="7 18" id="KW-0863">Zinc-finger</keyword>
<dbReference type="GO" id="GO:0035295">
    <property type="term" value="P:tube development"/>
    <property type="evidence" value="ECO:0007669"/>
    <property type="project" value="UniProtKB-ARBA"/>
</dbReference>
<keyword evidence="2" id="KW-0678">Repressor</keyword>
<keyword evidence="3" id="KW-1017">Isopeptide bond</keyword>
<keyword evidence="13" id="KW-0539">Nucleus</keyword>
<dbReference type="GO" id="GO:0000792">
    <property type="term" value="C:heterochromatin"/>
    <property type="evidence" value="ECO:0007669"/>
    <property type="project" value="UniProtKB-ARBA"/>
</dbReference>
<dbReference type="InterPro" id="IPR036236">
    <property type="entry name" value="Znf_C2H2_sf"/>
</dbReference>
<keyword evidence="8" id="KW-0862">Zinc</keyword>
<evidence type="ECO:0000256" key="19">
    <source>
        <dbReference type="SAM" id="MobiDB-lite"/>
    </source>
</evidence>
<evidence type="ECO:0000256" key="17">
    <source>
        <dbReference type="ARBA" id="ARBA00069282"/>
    </source>
</evidence>
<dbReference type="Proteomes" id="UP001046870">
    <property type="component" value="Chromosome 7"/>
</dbReference>
<dbReference type="GO" id="GO:0003337">
    <property type="term" value="P:mesenchymal to epithelial transition involved in metanephros morphogenesis"/>
    <property type="evidence" value="ECO:0007669"/>
    <property type="project" value="UniProtKB-ARBA"/>
</dbReference>
<reference evidence="21" key="1">
    <citation type="submission" date="2021-01" db="EMBL/GenBank/DDBJ databases">
        <authorList>
            <person name="Zahm M."/>
            <person name="Roques C."/>
            <person name="Cabau C."/>
            <person name="Klopp C."/>
            <person name="Donnadieu C."/>
            <person name="Jouanno E."/>
            <person name="Lampietro C."/>
            <person name="Louis A."/>
            <person name="Herpin A."/>
            <person name="Echchiki A."/>
            <person name="Berthelot C."/>
            <person name="Parey E."/>
            <person name="Roest-Crollius H."/>
            <person name="Braasch I."/>
            <person name="Postlethwait J."/>
            <person name="Bobe J."/>
            <person name="Montfort J."/>
            <person name="Bouchez O."/>
            <person name="Begum T."/>
            <person name="Mejri S."/>
            <person name="Adams A."/>
            <person name="Chen W.-J."/>
            <person name="Guiguen Y."/>
        </authorList>
    </citation>
    <scope>NUCLEOTIDE SEQUENCE</scope>
    <source>
        <strain evidence="21">YG-15Mar2019-1</strain>
        <tissue evidence="21">Brain</tissue>
    </source>
</reference>
<dbReference type="GO" id="GO:0009966">
    <property type="term" value="P:regulation of signal transduction"/>
    <property type="evidence" value="ECO:0007669"/>
    <property type="project" value="UniProtKB-ARBA"/>
</dbReference>
<evidence type="ECO:0000256" key="13">
    <source>
        <dbReference type="ARBA" id="ARBA00023242"/>
    </source>
</evidence>
<evidence type="ECO:0000313" key="22">
    <source>
        <dbReference type="Proteomes" id="UP001046870"/>
    </source>
</evidence>
<dbReference type="GO" id="GO:0045944">
    <property type="term" value="P:positive regulation of transcription by RNA polymerase II"/>
    <property type="evidence" value="ECO:0007669"/>
    <property type="project" value="UniProtKB-ARBA"/>
</dbReference>
<dbReference type="FunFam" id="3.30.160.60:FF:000215">
    <property type="entry name" value="Spalt-like transcription factor 3"/>
    <property type="match status" value="1"/>
</dbReference>
<keyword evidence="4" id="KW-0597">Phosphoprotein</keyword>
<feature type="domain" description="C2H2-type" evidence="20">
    <location>
        <begin position="852"/>
        <end position="879"/>
    </location>
</feature>
<dbReference type="FunFam" id="3.30.160.60:FF:000302">
    <property type="entry name" value="Spalt-like transcription factor 1"/>
    <property type="match status" value="1"/>
</dbReference>
<evidence type="ECO:0000256" key="15">
    <source>
        <dbReference type="ARBA" id="ARBA00053244"/>
    </source>
</evidence>
<feature type="domain" description="C2H2-type" evidence="20">
    <location>
        <begin position="425"/>
        <end position="452"/>
    </location>
</feature>
<evidence type="ECO:0000256" key="6">
    <source>
        <dbReference type="ARBA" id="ARBA00022737"/>
    </source>
</evidence>
<protein>
    <recommendedName>
        <fullName evidence="17">Sal-like protein 1</fullName>
    </recommendedName>
</protein>
<evidence type="ECO:0000256" key="5">
    <source>
        <dbReference type="ARBA" id="ARBA00022723"/>
    </source>
</evidence>
<dbReference type="GO" id="GO:0000978">
    <property type="term" value="F:RNA polymerase II cis-regulatory region sequence-specific DNA binding"/>
    <property type="evidence" value="ECO:0007669"/>
    <property type="project" value="TreeGrafter"/>
</dbReference>
<dbReference type="PROSITE" id="PS50157">
    <property type="entry name" value="ZINC_FINGER_C2H2_2"/>
    <property type="match status" value="9"/>
</dbReference>
<comment type="caution">
    <text evidence="21">The sequence shown here is derived from an EMBL/GenBank/DDBJ whole genome shotgun (WGS) entry which is preliminary data.</text>
</comment>
<dbReference type="PROSITE" id="PS00028">
    <property type="entry name" value="ZINC_FINGER_C2H2_1"/>
    <property type="match status" value="9"/>
</dbReference>
<feature type="compositionally biased region" description="Polar residues" evidence="19">
    <location>
        <begin position="623"/>
        <end position="658"/>
    </location>
</feature>
<dbReference type="Pfam" id="PF12874">
    <property type="entry name" value="zf-met"/>
    <property type="match status" value="1"/>
</dbReference>
<evidence type="ECO:0000256" key="16">
    <source>
        <dbReference type="ARBA" id="ARBA00062861"/>
    </source>
</evidence>
<organism evidence="21 22">
    <name type="scientific">Megalops atlanticus</name>
    <name type="common">Tarpon</name>
    <name type="synonym">Clupea gigantea</name>
    <dbReference type="NCBI Taxonomy" id="7932"/>
    <lineage>
        <taxon>Eukaryota</taxon>
        <taxon>Metazoa</taxon>
        <taxon>Chordata</taxon>
        <taxon>Craniata</taxon>
        <taxon>Vertebrata</taxon>
        <taxon>Euteleostomi</taxon>
        <taxon>Actinopterygii</taxon>
        <taxon>Neopterygii</taxon>
        <taxon>Teleostei</taxon>
        <taxon>Elopiformes</taxon>
        <taxon>Megalopidae</taxon>
        <taxon>Megalops</taxon>
    </lineage>
</organism>
<feature type="region of interest" description="Disordered" evidence="19">
    <location>
        <begin position="550"/>
        <end position="573"/>
    </location>
</feature>
<feature type="domain" description="C2H2-type" evidence="20">
    <location>
        <begin position="722"/>
        <end position="749"/>
    </location>
</feature>
<keyword evidence="6" id="KW-0677">Repeat</keyword>
<feature type="domain" description="C2H2-type" evidence="20">
    <location>
        <begin position="453"/>
        <end position="480"/>
    </location>
</feature>
<evidence type="ECO:0000256" key="2">
    <source>
        <dbReference type="ARBA" id="ARBA00022491"/>
    </source>
</evidence>
<dbReference type="FunFam" id="3.30.160.60:FF:000341">
    <property type="entry name" value="Spalt-like transcription factor 1"/>
    <property type="match status" value="1"/>
</dbReference>
<dbReference type="SUPFAM" id="SSF57667">
    <property type="entry name" value="beta-beta-alpha zinc fingers"/>
    <property type="match status" value="5"/>
</dbReference>
<dbReference type="GO" id="GO:0021772">
    <property type="term" value="P:olfactory bulb development"/>
    <property type="evidence" value="ECO:0007669"/>
    <property type="project" value="UniProtKB-ARBA"/>
</dbReference>
<keyword evidence="12" id="KW-0804">Transcription</keyword>
<evidence type="ECO:0000256" key="11">
    <source>
        <dbReference type="ARBA" id="ARBA00023125"/>
    </source>
</evidence>
<evidence type="ECO:0000313" key="21">
    <source>
        <dbReference type="EMBL" id="KAG7473483.1"/>
    </source>
</evidence>
<comment type="subcellular location">
    <subcellularLocation>
        <location evidence="1">Nucleus</location>
    </subcellularLocation>
</comment>
<dbReference type="GO" id="GO:0005654">
    <property type="term" value="C:nucleoplasm"/>
    <property type="evidence" value="ECO:0007669"/>
    <property type="project" value="UniProtKB-ARBA"/>
</dbReference>
<dbReference type="EMBL" id="JAFDVH010000007">
    <property type="protein sequence ID" value="KAG7473483.1"/>
    <property type="molecule type" value="Genomic_DNA"/>
</dbReference>
<accession>A0A9D3T7A6</accession>
<dbReference type="SMART" id="SM00355">
    <property type="entry name" value="ZnF_C2H2"/>
    <property type="match status" value="9"/>
</dbReference>
<keyword evidence="9" id="KW-0832">Ubl conjugation</keyword>
<gene>
    <name evidence="21" type="ORF">MATL_G00096340</name>
</gene>
<dbReference type="FunFam" id="3.30.160.60:FF:000708">
    <property type="entry name" value="Sal-like protein 1"/>
    <property type="match status" value="1"/>
</dbReference>
<evidence type="ECO:0000256" key="7">
    <source>
        <dbReference type="ARBA" id="ARBA00022771"/>
    </source>
</evidence>
<sequence length="1042" mass="112613">MSRRKQAKPQHFQSDPHLALSEHNGDTEPCSENPPSKDSDAHRGNLAELGSFSMINSNVIIENLQSTKVAVAQFSQESRSSGSSKVAVPALMEQLLALQQQQIHQLQLIEQIRHQILLLASQKPEMPVPSSSSEGTQGMSANPLTTLSSHLSQQLAAAAGLAQSLASQSASISSLKQLTAAAQLPQSNPGSSIMAPGSDSSQSIGSLAASAVNTQPSEKRSASSLHPQLSSTSLAKTSTPAFTIGSLLNSATNPRLPQPPSGSIFSSALPSVGTTVEDLNSLAALAQQRKGKPPNVTSFEPRPSSEEAFFKHKCRFCAKVFGSDSALQIHLRSHTGERPYKCNICGNRFSTRGNLKVHFQRHKEKYPHIQMNPPPLTTNPLMPLMSEQFKAKFPFGGLLDPMQASETSKLQQLVENIDKKVTDPNECVICHRVLSCQSALKMHYRTHTGERPFKCKVCGRAFTTKGNLKTHYSVHRAMPPLRVQHSCPICQKKFTNAVVLQQHIRMHMGGQIPNTPLPDNYPESMASDTGSVDERNFDDMENLSDEYMENMEDCPDSSIPDTPKSLDASQDSLCSSPMPPEMVGMAGAENQMKIAHQGLMEELQAGRLKSSENGSVEGDHFTNDSSSLGGDIESQNAGSPAISESTSSMQAPSPTNSAPVHHKSPSFEERQQRALLLEPNSTGLMQSGSTGMGALDLTSCNQSKDPLSMLFPFRERGAFKNTACDICGKTFACQSALDIHYRSHTKERPFICTACNRGFSTKGNLKQHMLTHQMRDLPSQLFEPSNPGLASSSSPSLLSVGSLSSMIKTEVNGFLHGTYQDCKDPVASLVTSSAATSPVLSTVPPRRTPKQHYCNTCGKTFSSSSALQIHERTHTGEKPFACTICGRAFTTKGNLKVHMGTHMWNSAPARRGRRLSVDGPMAFLGTNPVKFPEVFQKDMASRAASGDPTSFWNQYAAAFSNGLAMRTNEISVIQNGGLPPLSGNIGTGGSSPVRGLTGSLEKLHSTEPNTALAGLEKMANAENGNHFRFTRFMEDNKEIVTN</sequence>
<comment type="function">
    <text evidence="15">Transcriptional repressor involved in organogenesis. Plays an essential role in ureteric bud invasion during kidney development.</text>
</comment>
<feature type="domain" description="C2H2-type" evidence="20">
    <location>
        <begin position="340"/>
        <end position="367"/>
    </location>
</feature>
<dbReference type="InterPro" id="IPR013087">
    <property type="entry name" value="Znf_C2H2_type"/>
</dbReference>
<evidence type="ECO:0000256" key="10">
    <source>
        <dbReference type="ARBA" id="ARBA00023015"/>
    </source>
</evidence>
<dbReference type="FunFam" id="3.30.160.60:FF:000260">
    <property type="entry name" value="Spalt-like transcription factor 1"/>
    <property type="match status" value="1"/>
</dbReference>
<keyword evidence="22" id="KW-1185">Reference proteome</keyword>
<dbReference type="GO" id="GO:0000981">
    <property type="term" value="F:DNA-binding transcription factor activity, RNA polymerase II-specific"/>
    <property type="evidence" value="ECO:0007669"/>
    <property type="project" value="TreeGrafter"/>
</dbReference>